<gene>
    <name evidence="3" type="ORF">Trco_004357</name>
</gene>
<dbReference type="AlphaFoldDB" id="A0A9P8TWV1"/>
<evidence type="ECO:0000256" key="2">
    <source>
        <dbReference type="SAM" id="Phobius"/>
    </source>
</evidence>
<name>A0A9P8TWV1_9HYPO</name>
<sequence length="302" mass="33589">MAFGLGLVFLLGSAVLFGIAACSFDSVVHFHSAHLSLPITPFVTILAILLPIISLFNSFIYPSLLHSARNSSNPLHRLSPTILQTLQGLLTTVLATLLLEDVVPSAAAYCVLENRWMRMFRAHDGESIRLIQDTLNCCGFNTVKDKAYPFNKDASTCADMFGRNLACRAPWRAALRGSAGADFAVVVAVGLLQLKTLTDSSLMQIFSLLMTREGTNWWTAWRSVGWHRRQRADRRENRPLLTDVSDADEVDVEQQQEGSPRPRGYQSLPGSDEENRPRVEPATIQRFPSEWGSSDHNNQGEF</sequence>
<keyword evidence="2" id="KW-0812">Transmembrane</keyword>
<keyword evidence="2" id="KW-0472">Membrane</keyword>
<organism evidence="3 4">
    <name type="scientific">Trichoderma cornu-damae</name>
    <dbReference type="NCBI Taxonomy" id="654480"/>
    <lineage>
        <taxon>Eukaryota</taxon>
        <taxon>Fungi</taxon>
        <taxon>Dikarya</taxon>
        <taxon>Ascomycota</taxon>
        <taxon>Pezizomycotina</taxon>
        <taxon>Sordariomycetes</taxon>
        <taxon>Hypocreomycetidae</taxon>
        <taxon>Hypocreales</taxon>
        <taxon>Hypocreaceae</taxon>
        <taxon>Trichoderma</taxon>
    </lineage>
</organism>
<dbReference type="Proteomes" id="UP000827724">
    <property type="component" value="Unassembled WGS sequence"/>
</dbReference>
<evidence type="ECO:0000313" key="3">
    <source>
        <dbReference type="EMBL" id="KAH6608044.1"/>
    </source>
</evidence>
<reference evidence="3" key="1">
    <citation type="submission" date="2021-08" db="EMBL/GenBank/DDBJ databases">
        <title>Chromosome-Level Trichoderma cornu-damae using Hi-C Data.</title>
        <authorList>
            <person name="Kim C.S."/>
        </authorList>
    </citation>
    <scope>NUCLEOTIDE SEQUENCE</scope>
    <source>
        <strain evidence="3">KA19-0412C</strain>
    </source>
</reference>
<feature type="compositionally biased region" description="Acidic residues" evidence="1">
    <location>
        <begin position="245"/>
        <end position="254"/>
    </location>
</feature>
<dbReference type="OrthoDB" id="71600at2759"/>
<evidence type="ECO:0008006" key="5">
    <source>
        <dbReference type="Google" id="ProtNLM"/>
    </source>
</evidence>
<feature type="region of interest" description="Disordered" evidence="1">
    <location>
        <begin position="239"/>
        <end position="302"/>
    </location>
</feature>
<protein>
    <recommendedName>
        <fullName evidence="5">Tetraspanin Tsp3</fullName>
    </recommendedName>
</protein>
<proteinExistence type="predicted"/>
<feature type="transmembrane region" description="Helical" evidence="2">
    <location>
        <begin position="39"/>
        <end position="60"/>
    </location>
</feature>
<comment type="caution">
    <text evidence="3">The sequence shown here is derived from an EMBL/GenBank/DDBJ whole genome shotgun (WGS) entry which is preliminary data.</text>
</comment>
<feature type="compositionally biased region" description="Polar residues" evidence="1">
    <location>
        <begin position="291"/>
        <end position="302"/>
    </location>
</feature>
<accession>A0A9P8TWV1</accession>
<dbReference type="EMBL" id="JAIWOZ010000003">
    <property type="protein sequence ID" value="KAH6608044.1"/>
    <property type="molecule type" value="Genomic_DNA"/>
</dbReference>
<keyword evidence="4" id="KW-1185">Reference proteome</keyword>
<keyword evidence="2" id="KW-1133">Transmembrane helix</keyword>
<evidence type="ECO:0000256" key="1">
    <source>
        <dbReference type="SAM" id="MobiDB-lite"/>
    </source>
</evidence>
<evidence type="ECO:0000313" key="4">
    <source>
        <dbReference type="Proteomes" id="UP000827724"/>
    </source>
</evidence>